<keyword evidence="5 8" id="KW-0863">Zinc-finger</keyword>
<dbReference type="Gene3D" id="4.10.60.10">
    <property type="entry name" value="Zinc finger, CCHC-type"/>
    <property type="match status" value="2"/>
</dbReference>
<dbReference type="PANTHER" id="PTHR46543:SF1">
    <property type="entry name" value="ZINC FINGER CCHC DOMAIN-CONTAINING PROTEIN 7"/>
    <property type="match status" value="1"/>
</dbReference>
<feature type="domain" description="CCHC-type" evidence="10">
    <location>
        <begin position="221"/>
        <end position="235"/>
    </location>
</feature>
<dbReference type="GO" id="GO:0071035">
    <property type="term" value="P:nuclear polyadenylation-dependent rRNA catabolic process"/>
    <property type="evidence" value="ECO:0007669"/>
    <property type="project" value="TreeGrafter"/>
</dbReference>
<dbReference type="InterPro" id="IPR051644">
    <property type="entry name" value="TRAMP_AT-DNA-binding"/>
</dbReference>
<dbReference type="GO" id="GO:0003723">
    <property type="term" value="F:RNA binding"/>
    <property type="evidence" value="ECO:0007669"/>
    <property type="project" value="TreeGrafter"/>
</dbReference>
<dbReference type="GeneID" id="59346525"/>
<feature type="domain" description="CCHC-type" evidence="10">
    <location>
        <begin position="278"/>
        <end position="293"/>
    </location>
</feature>
<dbReference type="InterPro" id="IPR001878">
    <property type="entry name" value="Znf_CCHC"/>
</dbReference>
<evidence type="ECO:0000256" key="2">
    <source>
        <dbReference type="ARBA" id="ARBA00022664"/>
    </source>
</evidence>
<dbReference type="EMBL" id="JACAZF010000006">
    <property type="protein sequence ID" value="KAF7301653.1"/>
    <property type="molecule type" value="Genomic_DNA"/>
</dbReference>
<feature type="region of interest" description="Disordered" evidence="9">
    <location>
        <begin position="1"/>
        <end position="61"/>
    </location>
</feature>
<keyword evidence="4" id="KW-0677">Repeat</keyword>
<dbReference type="GO" id="GO:0071031">
    <property type="term" value="P:nuclear mRNA surveillance of mRNA 3'-end processing"/>
    <property type="evidence" value="ECO:0007669"/>
    <property type="project" value="TreeGrafter"/>
</dbReference>
<evidence type="ECO:0000313" key="12">
    <source>
        <dbReference type="Proteomes" id="UP000636479"/>
    </source>
</evidence>
<protein>
    <recommendedName>
        <fullName evidence="10">CCHC-type domain-containing protein</fullName>
    </recommendedName>
</protein>
<proteinExistence type="predicted"/>
<reference evidence="11" key="1">
    <citation type="submission" date="2020-05" db="EMBL/GenBank/DDBJ databases">
        <title>Mycena genomes resolve the evolution of fungal bioluminescence.</title>
        <authorList>
            <person name="Tsai I.J."/>
        </authorList>
    </citation>
    <scope>NUCLEOTIDE SEQUENCE</scope>
    <source>
        <strain evidence="11">171206Taipei</strain>
    </source>
</reference>
<dbReference type="GO" id="GO:0071039">
    <property type="term" value="P:nuclear polyadenylation-dependent CUT catabolic process"/>
    <property type="evidence" value="ECO:0007669"/>
    <property type="project" value="TreeGrafter"/>
</dbReference>
<evidence type="ECO:0000256" key="9">
    <source>
        <dbReference type="SAM" id="MobiDB-lite"/>
    </source>
</evidence>
<evidence type="ECO:0000256" key="1">
    <source>
        <dbReference type="ARBA" id="ARBA00004123"/>
    </source>
</evidence>
<keyword evidence="12" id="KW-1185">Reference proteome</keyword>
<dbReference type="GO" id="GO:0071037">
    <property type="term" value="P:nuclear polyadenylation-dependent snRNA catabolic process"/>
    <property type="evidence" value="ECO:0007669"/>
    <property type="project" value="TreeGrafter"/>
</dbReference>
<evidence type="ECO:0000259" key="10">
    <source>
        <dbReference type="PROSITE" id="PS50158"/>
    </source>
</evidence>
<evidence type="ECO:0000256" key="3">
    <source>
        <dbReference type="ARBA" id="ARBA00022723"/>
    </source>
</evidence>
<feature type="domain" description="CCHC-type" evidence="10">
    <location>
        <begin position="155"/>
        <end position="168"/>
    </location>
</feature>
<accession>A0A8H6W4N5</accession>
<keyword evidence="3" id="KW-0479">Metal-binding</keyword>
<dbReference type="InterPro" id="IPR036875">
    <property type="entry name" value="Znf_CCHC_sf"/>
</dbReference>
<dbReference type="PANTHER" id="PTHR46543">
    <property type="entry name" value="ZINC FINGER CCHC DOMAIN-CONTAINING PROTEIN 7"/>
    <property type="match status" value="1"/>
</dbReference>
<name>A0A8H6W4N5_9AGAR</name>
<gene>
    <name evidence="11" type="ORF">MIND_00730800</name>
</gene>
<dbReference type="AlphaFoldDB" id="A0A8H6W4N5"/>
<feature type="compositionally biased region" description="Basic and acidic residues" evidence="9">
    <location>
        <begin position="415"/>
        <end position="463"/>
    </location>
</feature>
<feature type="compositionally biased region" description="Basic and acidic residues" evidence="9">
    <location>
        <begin position="31"/>
        <end position="47"/>
    </location>
</feature>
<evidence type="ECO:0000256" key="4">
    <source>
        <dbReference type="ARBA" id="ARBA00022737"/>
    </source>
</evidence>
<dbReference type="Proteomes" id="UP000636479">
    <property type="component" value="Unassembled WGS sequence"/>
</dbReference>
<keyword evidence="6" id="KW-0862">Zinc</keyword>
<dbReference type="PROSITE" id="PS50158">
    <property type="entry name" value="ZF_CCHC"/>
    <property type="match status" value="4"/>
</dbReference>
<evidence type="ECO:0000256" key="7">
    <source>
        <dbReference type="ARBA" id="ARBA00023242"/>
    </source>
</evidence>
<feature type="region of interest" description="Disordered" evidence="9">
    <location>
        <begin position="308"/>
        <end position="463"/>
    </location>
</feature>
<dbReference type="SUPFAM" id="SSF57756">
    <property type="entry name" value="Retrovirus zinc finger-like domains"/>
    <property type="match status" value="2"/>
</dbReference>
<organism evidence="11 12">
    <name type="scientific">Mycena indigotica</name>
    <dbReference type="NCBI Taxonomy" id="2126181"/>
    <lineage>
        <taxon>Eukaryota</taxon>
        <taxon>Fungi</taxon>
        <taxon>Dikarya</taxon>
        <taxon>Basidiomycota</taxon>
        <taxon>Agaricomycotina</taxon>
        <taxon>Agaricomycetes</taxon>
        <taxon>Agaricomycetidae</taxon>
        <taxon>Agaricales</taxon>
        <taxon>Marasmiineae</taxon>
        <taxon>Mycenaceae</taxon>
        <taxon>Mycena</taxon>
    </lineage>
</organism>
<dbReference type="SMART" id="SM00343">
    <property type="entry name" value="ZnF_C2HC"/>
    <property type="match status" value="5"/>
</dbReference>
<keyword evidence="7" id="KW-0539">Nucleus</keyword>
<feature type="domain" description="CCHC-type" evidence="10">
    <location>
        <begin position="193"/>
        <end position="208"/>
    </location>
</feature>
<keyword evidence="2" id="KW-0507">mRNA processing</keyword>
<evidence type="ECO:0000256" key="8">
    <source>
        <dbReference type="PROSITE-ProRule" id="PRU00047"/>
    </source>
</evidence>
<dbReference type="GO" id="GO:0031499">
    <property type="term" value="C:TRAMP complex"/>
    <property type="evidence" value="ECO:0007669"/>
    <property type="project" value="TreeGrafter"/>
</dbReference>
<dbReference type="OrthoDB" id="7608935at2759"/>
<dbReference type="GO" id="GO:0071036">
    <property type="term" value="P:nuclear polyadenylation-dependent snoRNA catabolic process"/>
    <property type="evidence" value="ECO:0007669"/>
    <property type="project" value="TreeGrafter"/>
</dbReference>
<dbReference type="GO" id="GO:0008270">
    <property type="term" value="F:zinc ion binding"/>
    <property type="evidence" value="ECO:0007669"/>
    <property type="project" value="UniProtKB-KW"/>
</dbReference>
<comment type="subcellular location">
    <subcellularLocation>
        <location evidence="1">Nucleus</location>
    </subcellularLocation>
</comment>
<sequence length="463" mass="53093">MGESQIDIIDLTREDSPIPEEAPSQKRKREGRNGEGKHGHRREEREGRRQKRGHSRERNIMNTKQHADFFCVDLAPADITIDIAQPNVANGKHLILPAHVTVFGDTTEITLPAIESDSEQEDYIEYLDYNDNRKHFVRYYEEDEPEDNKRTKTICKKCGEEGHTKDKCTVLICQTCGARDEHSTRSCNVSKHCFSCGMRGHVRQDCPNSNAQSRYERLHDCERCGAPSHLTRECPTLWRLYNYLTEAEHTQVLQTRKEKKGLSLGQGGEGYIAEDAWCYVCAKRGHFGDDCQRREERPLEYSAFSHKNLSDGPFKVSDPEPGSPMRDDFLDAPLPGGVDNVGKQGRNKEKERLAQRAKQDDEVDPDDWFQNGRGVSIRGAANRERMAPTAPRRMSLPKSLGERLGNAPIAQHQPQRHDNHNHSKSRDRQGSSRGKERDYNRQRERDRGSRDRGPRYRGGYSRD</sequence>
<evidence type="ECO:0000256" key="5">
    <source>
        <dbReference type="ARBA" id="ARBA00022771"/>
    </source>
</evidence>
<dbReference type="GO" id="GO:0071038">
    <property type="term" value="P:TRAMP-dependent tRNA surveillance pathway"/>
    <property type="evidence" value="ECO:0007669"/>
    <property type="project" value="TreeGrafter"/>
</dbReference>
<dbReference type="GO" id="GO:0006397">
    <property type="term" value="P:mRNA processing"/>
    <property type="evidence" value="ECO:0007669"/>
    <property type="project" value="UniProtKB-KW"/>
</dbReference>
<comment type="caution">
    <text evidence="11">The sequence shown here is derived from an EMBL/GenBank/DDBJ whole genome shotgun (WGS) entry which is preliminary data.</text>
</comment>
<evidence type="ECO:0000313" key="11">
    <source>
        <dbReference type="EMBL" id="KAF7301653.1"/>
    </source>
</evidence>
<feature type="compositionally biased region" description="Basic and acidic residues" evidence="9">
    <location>
        <begin position="346"/>
        <end position="360"/>
    </location>
</feature>
<evidence type="ECO:0000256" key="6">
    <source>
        <dbReference type="ARBA" id="ARBA00022833"/>
    </source>
</evidence>
<dbReference type="RefSeq" id="XP_037219653.1">
    <property type="nucleotide sequence ID" value="XM_037364009.1"/>
</dbReference>